<geneLocation type="plasmid" evidence="2">
    <name>pCP-OS1</name>
</geneLocation>
<proteinExistence type="predicted"/>
<dbReference type="AlphaFoldDB" id="X5I308"/>
<evidence type="ECO:0000313" key="3">
    <source>
        <dbReference type="EMBL" id="BAO58409.1"/>
    </source>
</evidence>
<organism evidence="3">
    <name type="scientific">Clostridium perfringens</name>
    <dbReference type="NCBI Taxonomy" id="1502"/>
    <lineage>
        <taxon>Bacteria</taxon>
        <taxon>Bacillati</taxon>
        <taxon>Bacillota</taxon>
        <taxon>Clostridia</taxon>
        <taxon>Eubacteriales</taxon>
        <taxon>Clostridiaceae</taxon>
        <taxon>Clostridium</taxon>
    </lineage>
</organism>
<feature type="compositionally biased region" description="Basic and acidic residues" evidence="1">
    <location>
        <begin position="45"/>
        <end position="54"/>
    </location>
</feature>
<protein>
    <submittedName>
        <fullName evidence="3">Uncharacterized protein</fullName>
    </submittedName>
</protein>
<name>X5I308_CLOPF</name>
<dbReference type="EMBL" id="AP013033">
    <property type="protein sequence ID" value="BAO58354.1"/>
    <property type="molecule type" value="Genomic_DNA"/>
</dbReference>
<reference evidence="3" key="1">
    <citation type="journal article" date="2014" name="Infect. Immun.">
        <title>BEC, a novel enterotoxin of Clostridium perfringens found in human clinical isolates from acute gastroenteritis outbreaks.</title>
        <authorList>
            <person name="Yonogi S."/>
            <person name="Matsuda S."/>
            <person name="Kawai T."/>
            <person name="Yoda T."/>
            <person name="Harada T."/>
            <person name="Kumeda Y."/>
            <person name="Gotoh K."/>
            <person name="Hiyoshi H."/>
            <person name="Nakamura S."/>
            <person name="Kodama T."/>
            <person name="Iida T."/>
        </authorList>
    </citation>
    <scope>NUCLEOTIDE SEQUENCE</scope>
    <source>
        <strain evidence="2">OS1</strain>
        <strain evidence="3">TS1</strain>
        <plasmid evidence="2">pCP-OS1</plasmid>
        <plasmid evidence="3">pCP-TS1</plasmid>
    </source>
</reference>
<evidence type="ECO:0000256" key="1">
    <source>
        <dbReference type="SAM" id="MobiDB-lite"/>
    </source>
</evidence>
<dbReference type="EMBL" id="AP013034">
    <property type="protein sequence ID" value="BAO58409.1"/>
    <property type="molecule type" value="Genomic_DNA"/>
</dbReference>
<accession>X5I308</accession>
<evidence type="ECO:0000313" key="2">
    <source>
        <dbReference type="EMBL" id="BAO58354.1"/>
    </source>
</evidence>
<feature type="region of interest" description="Disordered" evidence="1">
    <location>
        <begin position="43"/>
        <end position="62"/>
    </location>
</feature>
<geneLocation type="plasmid" evidence="3">
    <name>pCP-TS1</name>
</geneLocation>
<keyword evidence="3" id="KW-0614">Plasmid</keyword>
<dbReference type="SMR" id="X5I308"/>
<sequence length="230" mass="26623">MKKKTIAIIIGGILFISSLAYIGYKKYQVDNVSKSNVVTQISPKNEAKSDKENTVENNNNETSDSYYSLPEGFVTSVKTKEQVGDKDFYQANYIDEGNGKYTDEDMIHAKRVVENFMQGIMDFDKSNPLKYRNMVEKYLSPEALENFKLESQGIKADAGKYPYKQSIVQSIYSDGESHKDNNYLEFNSYVILDNIDNYDQKVDNNMSPYYNFKLLKIDGKWKITEYYMKN</sequence>
<dbReference type="RefSeq" id="WP_024269852.1">
    <property type="nucleotide sequence ID" value="NC_023917.1"/>
</dbReference>